<evidence type="ECO:0000313" key="2">
    <source>
        <dbReference type="Proteomes" id="UP000011988"/>
    </source>
</evidence>
<protein>
    <submittedName>
        <fullName evidence="1">Uncharacterized protein</fullName>
    </submittedName>
</protein>
<dbReference type="AlphaFoldDB" id="M6CTD5"/>
<accession>M6CTD5</accession>
<sequence length="42" mass="4973">MQIRKFFSLRRMIPNGSTGAASPVSEKEKRMIFSEYMKIMKF</sequence>
<evidence type="ECO:0000313" key="1">
    <source>
        <dbReference type="EMBL" id="EMJ92183.1"/>
    </source>
</evidence>
<reference evidence="1 2" key="1">
    <citation type="submission" date="2013-01" db="EMBL/GenBank/DDBJ databases">
        <authorList>
            <person name="Harkins D.M."/>
            <person name="Durkin A.S."/>
            <person name="Brinkac L.M."/>
            <person name="Haft D.H."/>
            <person name="Selengut J.D."/>
            <person name="Sanka R."/>
            <person name="DePew J."/>
            <person name="Purushe J."/>
            <person name="Galloway R.L."/>
            <person name="Vinetz J.M."/>
            <person name="Sutton G.G."/>
            <person name="Nierman W.C."/>
            <person name="Fouts D.E."/>
        </authorList>
    </citation>
    <scope>NUCLEOTIDE SEQUENCE [LARGE SCALE GENOMIC DNA]</scope>
    <source>
        <strain evidence="1 2">79601</strain>
    </source>
</reference>
<dbReference type="Proteomes" id="UP000011988">
    <property type="component" value="Unassembled WGS sequence"/>
</dbReference>
<dbReference type="EMBL" id="ANIK01000091">
    <property type="protein sequence ID" value="EMJ92183.1"/>
    <property type="molecule type" value="Genomic_DNA"/>
</dbReference>
<organism evidence="1 2">
    <name type="scientific">Leptospira alstonii serovar Sichuan str. 79601</name>
    <dbReference type="NCBI Taxonomy" id="1218565"/>
    <lineage>
        <taxon>Bacteria</taxon>
        <taxon>Pseudomonadati</taxon>
        <taxon>Spirochaetota</taxon>
        <taxon>Spirochaetia</taxon>
        <taxon>Leptospirales</taxon>
        <taxon>Leptospiraceae</taxon>
        <taxon>Leptospira</taxon>
    </lineage>
</organism>
<comment type="caution">
    <text evidence="1">The sequence shown here is derived from an EMBL/GenBank/DDBJ whole genome shotgun (WGS) entry which is preliminary data.</text>
</comment>
<gene>
    <name evidence="1" type="ORF">LEP1GSC194_1943</name>
</gene>
<proteinExistence type="predicted"/>
<name>M6CTD5_9LEPT</name>